<keyword evidence="4 7" id="KW-0812">Transmembrane</keyword>
<accession>A0A0S3PYV3</accession>
<evidence type="ECO:0000256" key="7">
    <source>
        <dbReference type="RuleBase" id="RU369079"/>
    </source>
</evidence>
<feature type="transmembrane region" description="Helical" evidence="7">
    <location>
        <begin position="12"/>
        <end position="41"/>
    </location>
</feature>
<keyword evidence="6 7" id="KW-0472">Membrane</keyword>
<keyword evidence="7" id="KW-0997">Cell inner membrane</keyword>
<evidence type="ECO:0000256" key="5">
    <source>
        <dbReference type="ARBA" id="ARBA00022989"/>
    </source>
</evidence>
<sequence>MSEGPLSSDKALLGGIAAGLAILGGCLMLSAAVMVCVSVALRKFADSAVPGDIELVQIATALSVFAFLPLCQWHRGNIMVDTFTTWLPESVQRGLDALWDIVYGLVMAIVAWRLLVGAGDTLRSNTVSMILGLPTGWAIGACAVMGIFLTFVAFATAARRMRSGV</sequence>
<proteinExistence type="inferred from homology"/>
<dbReference type="AlphaFoldDB" id="A0A0S3PYV3"/>
<evidence type="ECO:0000256" key="2">
    <source>
        <dbReference type="ARBA" id="ARBA00022448"/>
    </source>
</evidence>
<keyword evidence="10" id="KW-1185">Reference proteome</keyword>
<comment type="similarity">
    <text evidence="7">Belongs to the TRAP transporter small permease family.</text>
</comment>
<protein>
    <recommendedName>
        <fullName evidence="7">TRAP transporter small permease protein</fullName>
    </recommendedName>
</protein>
<evidence type="ECO:0000313" key="9">
    <source>
        <dbReference type="EMBL" id="BAT61121.1"/>
    </source>
</evidence>
<evidence type="ECO:0000256" key="6">
    <source>
        <dbReference type="ARBA" id="ARBA00023136"/>
    </source>
</evidence>
<keyword evidence="5 7" id="KW-1133">Transmembrane helix</keyword>
<comment type="subcellular location">
    <subcellularLocation>
        <location evidence="7">Cell inner membrane</location>
        <topology evidence="7">Multi-pass membrane protein</topology>
    </subcellularLocation>
    <subcellularLocation>
        <location evidence="1">Cell membrane</location>
        <topology evidence="1">Multi-pass membrane protein</topology>
    </subcellularLocation>
</comment>
<evidence type="ECO:0000256" key="3">
    <source>
        <dbReference type="ARBA" id="ARBA00022475"/>
    </source>
</evidence>
<dbReference type="EMBL" id="AP014946">
    <property type="protein sequence ID" value="BAT61121.1"/>
    <property type="molecule type" value="Genomic_DNA"/>
</dbReference>
<name>A0A0S3PYV3_9BRAD</name>
<comment type="subunit">
    <text evidence="7">The complex comprises the extracytoplasmic solute receptor protein and the two transmembrane proteins.</text>
</comment>
<comment type="caution">
    <text evidence="7">Lacks conserved residue(s) required for the propagation of feature annotation.</text>
</comment>
<evidence type="ECO:0000256" key="4">
    <source>
        <dbReference type="ARBA" id="ARBA00022692"/>
    </source>
</evidence>
<feature type="transmembrane region" description="Helical" evidence="7">
    <location>
        <begin position="136"/>
        <end position="158"/>
    </location>
</feature>
<reference evidence="9 10" key="1">
    <citation type="submission" date="2015-08" db="EMBL/GenBank/DDBJ databases">
        <title>Investigation of the bacterial diversity of lava forest soil.</title>
        <authorList>
            <person name="Lee J.S."/>
        </authorList>
    </citation>
    <scope>NUCLEOTIDE SEQUENCE [LARGE SCALE GENOMIC DNA]</scope>
    <source>
        <strain evidence="9 10">GJW-30</strain>
    </source>
</reference>
<dbReference type="InterPro" id="IPR055348">
    <property type="entry name" value="DctQ"/>
</dbReference>
<dbReference type="KEGG" id="vgo:GJW-30_1_03677"/>
<keyword evidence="2 7" id="KW-0813">Transport</keyword>
<feature type="domain" description="Tripartite ATP-independent periplasmic transporters DctQ component" evidence="8">
    <location>
        <begin position="32"/>
        <end position="162"/>
    </location>
</feature>
<organism evidence="9 10">
    <name type="scientific">Variibacter gotjawalensis</name>
    <dbReference type="NCBI Taxonomy" id="1333996"/>
    <lineage>
        <taxon>Bacteria</taxon>
        <taxon>Pseudomonadati</taxon>
        <taxon>Pseudomonadota</taxon>
        <taxon>Alphaproteobacteria</taxon>
        <taxon>Hyphomicrobiales</taxon>
        <taxon>Nitrobacteraceae</taxon>
        <taxon>Variibacter</taxon>
    </lineage>
</organism>
<keyword evidence="3" id="KW-1003">Cell membrane</keyword>
<dbReference type="Proteomes" id="UP000236884">
    <property type="component" value="Chromosome"/>
</dbReference>
<dbReference type="GO" id="GO:0022857">
    <property type="term" value="F:transmembrane transporter activity"/>
    <property type="evidence" value="ECO:0007669"/>
    <property type="project" value="UniProtKB-UniRule"/>
</dbReference>
<evidence type="ECO:0000259" key="8">
    <source>
        <dbReference type="Pfam" id="PF04290"/>
    </source>
</evidence>
<feature type="transmembrane region" description="Helical" evidence="7">
    <location>
        <begin position="97"/>
        <end position="116"/>
    </location>
</feature>
<dbReference type="GO" id="GO:0005886">
    <property type="term" value="C:plasma membrane"/>
    <property type="evidence" value="ECO:0007669"/>
    <property type="project" value="UniProtKB-SubCell"/>
</dbReference>
<gene>
    <name evidence="9" type="ORF">GJW-30_1_03677</name>
</gene>
<dbReference type="Pfam" id="PF04290">
    <property type="entry name" value="DctQ"/>
    <property type="match status" value="1"/>
</dbReference>
<dbReference type="OrthoDB" id="6183232at2"/>
<dbReference type="RefSeq" id="WP_096357859.1">
    <property type="nucleotide sequence ID" value="NZ_AP014946.1"/>
</dbReference>
<evidence type="ECO:0000313" key="10">
    <source>
        <dbReference type="Proteomes" id="UP000236884"/>
    </source>
</evidence>
<evidence type="ECO:0000256" key="1">
    <source>
        <dbReference type="ARBA" id="ARBA00004651"/>
    </source>
</evidence>
<comment type="function">
    <text evidence="7">Part of the tripartite ATP-independent periplasmic (TRAP) transport system.</text>
</comment>